<evidence type="ECO:0000313" key="11">
    <source>
        <dbReference type="EMBL" id="CAA7395667.1"/>
    </source>
</evidence>
<keyword evidence="7" id="KW-0811">Translocation</keyword>
<keyword evidence="5" id="KW-0653">Protein transport</keyword>
<evidence type="ECO:0000256" key="10">
    <source>
        <dbReference type="SAM" id="Phobius"/>
    </source>
</evidence>
<dbReference type="AlphaFoldDB" id="A0A7I8KD12"/>
<dbReference type="Proteomes" id="UP000663760">
    <property type="component" value="Chromosome 5"/>
</dbReference>
<keyword evidence="3" id="KW-0813">Transport</keyword>
<evidence type="ECO:0000313" key="12">
    <source>
        <dbReference type="Proteomes" id="UP000663760"/>
    </source>
</evidence>
<dbReference type="HAMAP" id="MF_00422">
    <property type="entry name" value="SecE"/>
    <property type="match status" value="1"/>
</dbReference>
<dbReference type="GO" id="GO:0006886">
    <property type="term" value="P:intracellular protein transport"/>
    <property type="evidence" value="ECO:0007669"/>
    <property type="project" value="InterPro"/>
</dbReference>
<feature type="transmembrane region" description="Helical" evidence="10">
    <location>
        <begin position="104"/>
        <end position="130"/>
    </location>
</feature>
<evidence type="ECO:0000256" key="3">
    <source>
        <dbReference type="ARBA" id="ARBA00022448"/>
    </source>
</evidence>
<protein>
    <submittedName>
        <fullName evidence="11">Uncharacterized protein</fullName>
    </submittedName>
</protein>
<evidence type="ECO:0000256" key="5">
    <source>
        <dbReference type="ARBA" id="ARBA00022927"/>
    </source>
</evidence>
<dbReference type="OrthoDB" id="1913236at2759"/>
<evidence type="ECO:0000256" key="9">
    <source>
        <dbReference type="SAM" id="MobiDB-lite"/>
    </source>
</evidence>
<dbReference type="GO" id="GO:0006605">
    <property type="term" value="P:protein targeting"/>
    <property type="evidence" value="ECO:0007669"/>
    <property type="project" value="InterPro"/>
</dbReference>
<dbReference type="PANTHER" id="PTHR37247:SF1">
    <property type="entry name" value="TRANSMEMBRANE PROTEIN"/>
    <property type="match status" value="1"/>
</dbReference>
<name>A0A7I8KD12_SPIIN</name>
<proteinExistence type="inferred from homology"/>
<keyword evidence="4 10" id="KW-0812">Transmembrane</keyword>
<dbReference type="InterPro" id="IPR001901">
    <property type="entry name" value="Translocase_SecE/Sec61-g"/>
</dbReference>
<evidence type="ECO:0000256" key="6">
    <source>
        <dbReference type="ARBA" id="ARBA00022989"/>
    </source>
</evidence>
<dbReference type="GO" id="GO:0016020">
    <property type="term" value="C:membrane"/>
    <property type="evidence" value="ECO:0007669"/>
    <property type="project" value="UniProtKB-SubCell"/>
</dbReference>
<reference evidence="11" key="1">
    <citation type="submission" date="2020-02" db="EMBL/GenBank/DDBJ databases">
        <authorList>
            <person name="Scholz U."/>
            <person name="Mascher M."/>
            <person name="Fiebig A."/>
        </authorList>
    </citation>
    <scope>NUCLEOTIDE SEQUENCE</scope>
</reference>
<keyword evidence="8 10" id="KW-0472">Membrane</keyword>
<dbReference type="Pfam" id="PF00584">
    <property type="entry name" value="SecE"/>
    <property type="match status" value="1"/>
</dbReference>
<evidence type="ECO:0000256" key="8">
    <source>
        <dbReference type="ARBA" id="ARBA00023136"/>
    </source>
</evidence>
<evidence type="ECO:0000256" key="2">
    <source>
        <dbReference type="ARBA" id="ARBA00008274"/>
    </source>
</evidence>
<keyword evidence="12" id="KW-1185">Reference proteome</keyword>
<accession>A0A7I8KD12</accession>
<feature type="region of interest" description="Disordered" evidence="9">
    <location>
        <begin position="1"/>
        <end position="28"/>
    </location>
</feature>
<comment type="similarity">
    <text evidence="2">Belongs to the SecE/SEC61-gamma family.</text>
</comment>
<sequence>MAALERSSTLRRRSPPPSSFNGGVAAPLSQIPRTPALRAHSAGRGYRPQLQQVNYGDGDQEAFWLALLKDVIWSFRFLVSFLAEQPGQLKYIEWPSFQTTLKTAALTLVLVAVLIVALSSVDSGLCYLLALMLRSSV</sequence>
<dbReference type="InterPro" id="IPR038379">
    <property type="entry name" value="SecE_sf"/>
</dbReference>
<comment type="subcellular location">
    <subcellularLocation>
        <location evidence="1">Membrane</location>
    </subcellularLocation>
</comment>
<evidence type="ECO:0000256" key="1">
    <source>
        <dbReference type="ARBA" id="ARBA00004370"/>
    </source>
</evidence>
<evidence type="ECO:0000256" key="4">
    <source>
        <dbReference type="ARBA" id="ARBA00022692"/>
    </source>
</evidence>
<keyword evidence="6 10" id="KW-1133">Transmembrane helix</keyword>
<dbReference type="Gene3D" id="1.20.5.1030">
    <property type="entry name" value="Preprotein translocase secy subunit"/>
    <property type="match status" value="1"/>
</dbReference>
<evidence type="ECO:0000256" key="7">
    <source>
        <dbReference type="ARBA" id="ARBA00023010"/>
    </source>
</evidence>
<organism evidence="11 12">
    <name type="scientific">Spirodela intermedia</name>
    <name type="common">Intermediate duckweed</name>
    <dbReference type="NCBI Taxonomy" id="51605"/>
    <lineage>
        <taxon>Eukaryota</taxon>
        <taxon>Viridiplantae</taxon>
        <taxon>Streptophyta</taxon>
        <taxon>Embryophyta</taxon>
        <taxon>Tracheophyta</taxon>
        <taxon>Spermatophyta</taxon>
        <taxon>Magnoliopsida</taxon>
        <taxon>Liliopsida</taxon>
        <taxon>Araceae</taxon>
        <taxon>Lemnoideae</taxon>
        <taxon>Spirodela</taxon>
    </lineage>
</organism>
<dbReference type="PANTHER" id="PTHR37247">
    <property type="entry name" value="TRANSMEMBRANE PROTEIN"/>
    <property type="match status" value="1"/>
</dbReference>
<dbReference type="EMBL" id="LR746268">
    <property type="protein sequence ID" value="CAA7395667.1"/>
    <property type="molecule type" value="Genomic_DNA"/>
</dbReference>
<gene>
    <name evidence="11" type="ORF">SI8410_05006330</name>
</gene>